<gene>
    <name evidence="3" type="ORF">D3868_20640</name>
    <name evidence="2" type="ORF">SIM66_08315</name>
</gene>
<proteinExistence type="predicted"/>
<dbReference type="EMBL" id="JAWXYC010000003">
    <property type="protein sequence ID" value="MDX5951196.1"/>
    <property type="molecule type" value="Genomic_DNA"/>
</dbReference>
<evidence type="ECO:0000313" key="2">
    <source>
        <dbReference type="EMBL" id="MDX5951196.1"/>
    </source>
</evidence>
<reference evidence="2 5" key="2">
    <citation type="submission" date="2023-11" db="EMBL/GenBank/DDBJ databases">
        <title>MicrobeMod: A computational toolkit for identifying prokaryotic methylation and restriction-modification with nanopore sequencing.</title>
        <authorList>
            <person name="Crits-Christoph A."/>
            <person name="Kang S.C."/>
            <person name="Lee H."/>
            <person name="Ostrov N."/>
        </authorList>
    </citation>
    <scope>NUCLEOTIDE SEQUENCE [LARGE SCALE GENOMIC DNA]</scope>
    <source>
        <strain evidence="2 5">ATCC 29145</strain>
    </source>
</reference>
<dbReference type="AlphaFoldDB" id="A0A0P0FAK5"/>
<evidence type="ECO:0000313" key="5">
    <source>
        <dbReference type="Proteomes" id="UP001277471"/>
    </source>
</evidence>
<evidence type="ECO:0000256" key="1">
    <source>
        <dbReference type="SAM" id="MobiDB-lite"/>
    </source>
</evidence>
<name>A0A0P0FAK5_AZOBR</name>
<reference evidence="3 4" key="1">
    <citation type="submission" date="2018-09" db="EMBL/GenBank/DDBJ databases">
        <title>Whole genome based analysis of evolution and adaptive divergence in Indian and Brazilian strains of Azospirillum brasilense.</title>
        <authorList>
            <person name="Singh C."/>
            <person name="Tripathi A.K."/>
        </authorList>
    </citation>
    <scope>NUCLEOTIDE SEQUENCE [LARGE SCALE GENOMIC DNA]</scope>
    <source>
        <strain evidence="3 4">MTCC4038</strain>
        <plasmid evidence="3 4">p1</plasmid>
    </source>
</reference>
<evidence type="ECO:0000313" key="4">
    <source>
        <dbReference type="Proteomes" id="UP000298774"/>
    </source>
</evidence>
<dbReference type="GeneID" id="56453226"/>
<keyword evidence="3" id="KW-0614">Plasmid</keyword>
<dbReference type="RefSeq" id="WP_035671248.1">
    <property type="nucleotide sequence ID" value="NZ_CP012915.1"/>
</dbReference>
<dbReference type="KEGG" id="abf:AMK58_16770"/>
<geneLocation type="plasmid" evidence="3 4">
    <name>p1</name>
</geneLocation>
<dbReference type="EMBL" id="CP032340">
    <property type="protein sequence ID" value="QCO11398.1"/>
    <property type="molecule type" value="Genomic_DNA"/>
</dbReference>
<protein>
    <submittedName>
        <fullName evidence="3">Uncharacterized protein</fullName>
    </submittedName>
</protein>
<feature type="region of interest" description="Disordered" evidence="1">
    <location>
        <begin position="165"/>
        <end position="190"/>
    </location>
</feature>
<evidence type="ECO:0000313" key="3">
    <source>
        <dbReference type="EMBL" id="QCO11398.1"/>
    </source>
</evidence>
<accession>A0A0P0FAK5</accession>
<organism evidence="3 4">
    <name type="scientific">Azospirillum brasilense</name>
    <dbReference type="NCBI Taxonomy" id="192"/>
    <lineage>
        <taxon>Bacteria</taxon>
        <taxon>Pseudomonadati</taxon>
        <taxon>Pseudomonadota</taxon>
        <taxon>Alphaproteobacteria</taxon>
        <taxon>Rhodospirillales</taxon>
        <taxon>Azospirillaceae</taxon>
        <taxon>Azospirillum</taxon>
    </lineage>
</organism>
<sequence>MVWGQDTGRRAIEELLTAIEHQAGEAVALGARAQRDIQEDRFSSFLGFRRKVEEVRALVTLTEERLTTVGTAKLSDLRTEFERIDLLLTGLLARATRNYFERMRDDQALPIGARELFEPELKIIEEMRTKLDRPHYAGRVSATVIEDLEATGVMIRKVISRASSLPDFSDSPTPPKPTKRLSNLGRPIRM</sequence>
<dbReference type="Proteomes" id="UP001277471">
    <property type="component" value="Unassembled WGS sequence"/>
</dbReference>
<dbReference type="Proteomes" id="UP000298774">
    <property type="component" value="Plasmid p1"/>
</dbReference>
<keyword evidence="5" id="KW-1185">Reference proteome</keyword>